<evidence type="ECO:0000313" key="2">
    <source>
        <dbReference type="EMBL" id="POO00312.1"/>
    </source>
</evidence>
<reference evidence="3" key="1">
    <citation type="submission" date="2016-06" db="EMBL/GenBank/DDBJ databases">
        <title>Parallel loss of symbiosis genes in relatives of nitrogen-fixing non-legume Parasponia.</title>
        <authorList>
            <person name="Van Velzen R."/>
            <person name="Holmer R."/>
            <person name="Bu F."/>
            <person name="Rutten L."/>
            <person name="Van Zeijl A."/>
            <person name="Liu W."/>
            <person name="Santuari L."/>
            <person name="Cao Q."/>
            <person name="Sharma T."/>
            <person name="Shen D."/>
            <person name="Roswanjaya Y."/>
            <person name="Wardhani T."/>
            <person name="Kalhor M.S."/>
            <person name="Jansen J."/>
            <person name="Van den Hoogen J."/>
            <person name="Gungor B."/>
            <person name="Hartog M."/>
            <person name="Hontelez J."/>
            <person name="Verver J."/>
            <person name="Yang W.-C."/>
            <person name="Schijlen E."/>
            <person name="Repin R."/>
            <person name="Schilthuizen M."/>
            <person name="Schranz E."/>
            <person name="Heidstra R."/>
            <person name="Miyata K."/>
            <person name="Fedorova E."/>
            <person name="Kohlen W."/>
            <person name="Bisseling T."/>
            <person name="Smit S."/>
            <person name="Geurts R."/>
        </authorList>
    </citation>
    <scope>NUCLEOTIDE SEQUENCE [LARGE SCALE GENOMIC DNA]</scope>
    <source>
        <strain evidence="3">cv. RG33-2</strain>
    </source>
</reference>
<keyword evidence="3" id="KW-1185">Reference proteome</keyword>
<feature type="transmembrane region" description="Helical" evidence="1">
    <location>
        <begin position="7"/>
        <end position="26"/>
    </location>
</feature>
<sequence>SGTKFSLYLSISHLSNFFSFTYYFFFTSGGKLWLLRNPISLFLEVLVPVFLVAKPMKLKNYIIRYSSRHMMVEKYNPVIQKIYTSSFFPNILREMLITNNLHKNMTHL</sequence>
<gene>
    <name evidence="2" type="ORF">TorRG33x02_040900</name>
</gene>
<dbReference type="InParanoid" id="A0A2P5FRA9"/>
<keyword evidence="1" id="KW-0812">Transmembrane</keyword>
<dbReference type="AlphaFoldDB" id="A0A2P5FRA9"/>
<feature type="non-terminal residue" evidence="2">
    <location>
        <position position="1"/>
    </location>
</feature>
<evidence type="ECO:0000256" key="1">
    <source>
        <dbReference type="SAM" id="Phobius"/>
    </source>
</evidence>
<dbReference type="Proteomes" id="UP000237000">
    <property type="component" value="Unassembled WGS sequence"/>
</dbReference>
<name>A0A2P5FRA9_TREOI</name>
<proteinExistence type="predicted"/>
<keyword evidence="1" id="KW-1133">Transmembrane helix</keyword>
<comment type="caution">
    <text evidence="2">The sequence shown here is derived from an EMBL/GenBank/DDBJ whole genome shotgun (WGS) entry which is preliminary data.</text>
</comment>
<dbReference type="OrthoDB" id="10359726at2759"/>
<accession>A0A2P5FRA9</accession>
<feature type="transmembrane region" description="Helical" evidence="1">
    <location>
        <begin position="32"/>
        <end position="53"/>
    </location>
</feature>
<dbReference type="EMBL" id="JXTC01000014">
    <property type="protein sequence ID" value="POO00312.1"/>
    <property type="molecule type" value="Genomic_DNA"/>
</dbReference>
<organism evidence="2 3">
    <name type="scientific">Trema orientale</name>
    <name type="common">Charcoal tree</name>
    <name type="synonym">Celtis orientalis</name>
    <dbReference type="NCBI Taxonomy" id="63057"/>
    <lineage>
        <taxon>Eukaryota</taxon>
        <taxon>Viridiplantae</taxon>
        <taxon>Streptophyta</taxon>
        <taxon>Embryophyta</taxon>
        <taxon>Tracheophyta</taxon>
        <taxon>Spermatophyta</taxon>
        <taxon>Magnoliopsida</taxon>
        <taxon>eudicotyledons</taxon>
        <taxon>Gunneridae</taxon>
        <taxon>Pentapetalae</taxon>
        <taxon>rosids</taxon>
        <taxon>fabids</taxon>
        <taxon>Rosales</taxon>
        <taxon>Cannabaceae</taxon>
        <taxon>Trema</taxon>
    </lineage>
</organism>
<keyword evidence="1" id="KW-0472">Membrane</keyword>
<protein>
    <submittedName>
        <fullName evidence="2">Uncharacterized protein</fullName>
    </submittedName>
</protein>
<evidence type="ECO:0000313" key="3">
    <source>
        <dbReference type="Proteomes" id="UP000237000"/>
    </source>
</evidence>